<dbReference type="RefSeq" id="WP_109618118.1">
    <property type="nucleotide sequence ID" value="NZ_PPEI02000001.1"/>
</dbReference>
<dbReference type="Gene3D" id="3.20.20.370">
    <property type="entry name" value="Glycoside hydrolase/deacetylase"/>
    <property type="match status" value="1"/>
</dbReference>
<dbReference type="EMBL" id="PPEI02000001">
    <property type="protein sequence ID" value="PWN67613.1"/>
    <property type="molecule type" value="Genomic_DNA"/>
</dbReference>
<name>A0A316X5G2_9FLAO</name>
<gene>
    <name evidence="2" type="ORF">C1638_003210</name>
</gene>
<comment type="caution">
    <text evidence="2">The sequence shown here is derived from an EMBL/GenBank/DDBJ whole genome shotgun (WGS) entry which is preliminary data.</text>
</comment>
<dbReference type="PROSITE" id="PS51677">
    <property type="entry name" value="NODB"/>
    <property type="match status" value="1"/>
</dbReference>
<evidence type="ECO:0000259" key="1">
    <source>
        <dbReference type="PROSITE" id="PS51677"/>
    </source>
</evidence>
<dbReference type="InterPro" id="IPR011330">
    <property type="entry name" value="Glyco_hydro/deAcase_b/a-brl"/>
</dbReference>
<reference evidence="2" key="1">
    <citation type="submission" date="2018-04" db="EMBL/GenBank/DDBJ databases">
        <title>Draft Genome Sequences of Chryseobacterium lactis NCTC11390T isolated from milk, Chryseobacterium oncorhynchi 701B-08T from rainbow trout, and Chryseobacterium viscerum 687B-08T from diseased fish.</title>
        <authorList>
            <person name="Jeong J.-J."/>
            <person name="Lee Y.J."/>
            <person name="Pathiraja D."/>
            <person name="Park B."/>
            <person name="Choi I.-G."/>
            <person name="Kim K.D."/>
        </authorList>
    </citation>
    <scope>NUCLEOTIDE SEQUENCE [LARGE SCALE GENOMIC DNA]</scope>
    <source>
        <strain evidence="2">701B-08</strain>
    </source>
</reference>
<dbReference type="GO" id="GO:0016810">
    <property type="term" value="F:hydrolase activity, acting on carbon-nitrogen (but not peptide) bonds"/>
    <property type="evidence" value="ECO:0007669"/>
    <property type="project" value="InterPro"/>
</dbReference>
<evidence type="ECO:0000313" key="3">
    <source>
        <dbReference type="Proteomes" id="UP000236182"/>
    </source>
</evidence>
<proteinExistence type="predicted"/>
<keyword evidence="3" id="KW-1185">Reference proteome</keyword>
<accession>A0A316X5G2</accession>
<dbReference type="OrthoDB" id="6315383at2"/>
<dbReference type="SUPFAM" id="SSF88713">
    <property type="entry name" value="Glycoside hydrolase/deacetylase"/>
    <property type="match status" value="1"/>
</dbReference>
<dbReference type="Proteomes" id="UP000236182">
    <property type="component" value="Unassembled WGS sequence"/>
</dbReference>
<evidence type="ECO:0000313" key="2">
    <source>
        <dbReference type="EMBL" id="PWN67613.1"/>
    </source>
</evidence>
<organism evidence="2 3">
    <name type="scientific">Chryseobacterium oncorhynchi</name>
    <dbReference type="NCBI Taxonomy" id="741074"/>
    <lineage>
        <taxon>Bacteria</taxon>
        <taxon>Pseudomonadati</taxon>
        <taxon>Bacteroidota</taxon>
        <taxon>Flavobacteriia</taxon>
        <taxon>Flavobacteriales</taxon>
        <taxon>Weeksellaceae</taxon>
        <taxon>Chryseobacterium group</taxon>
        <taxon>Chryseobacterium</taxon>
    </lineage>
</organism>
<sequence length="688" mass="75991">MNEYLVPITTITLPPISDLQGRQGMFILPDGSININKKDGTWLHINKQSDHAGVLKPTDVVSVQPGSAKWYWAGPGVYNNVSPGFNIDKLGIISYDGAKWGLVNVEIMINSKKVFDPANDNDPSTMKAAADRYDWTTVALQNFGDSANTGTLTLTWAASIILSDGTVQANANHSMSEIPVPVGYKFFNFKGPMWNANAPVDTYSTILAKLKNGSYKVLLKGDTTSSVVDKSIYITDVATLYINSKNNTLNTFTTSFSNRGVNSVKEYMDAEILKLAAPIDFSKALEKSMTEVKYNKISDINIASPGNGLLNKDNTIAAGTEASYRNLQNVPTNNAKYMFYCAQSYTGTEAQLEIYASLIGIKKNGELTILIKGTTDATKETIIMLDISSYEKISFCWVTKRQTDGWQPIFSFYNVVKKVNFPNIPKAKNLSLNNDIKGGAVTFVDDDINGAALGGLAPFMHKNGVPFGVACISAVAKANPNTMERILGFYNLGLIDIINHTESHLPNMNGITYDEQYQEIKKCKDYLDSFGLINDMYASPYGNFNQDTLDILNLLGYNFHFRADTASNGLNSVDTFYNMGIYRLNFGLIQPPPGNTLTKEQIKSIISQAHSENKLVVIMTHFRNNGSNPSDFFTQLQEIIDHCRTTGTKILRPREAVEKFSNIIEVDNGFRITRNGKLLTDHIPLSAN</sequence>
<dbReference type="AlphaFoldDB" id="A0A316X5G2"/>
<dbReference type="GO" id="GO:0005975">
    <property type="term" value="P:carbohydrate metabolic process"/>
    <property type="evidence" value="ECO:0007669"/>
    <property type="project" value="InterPro"/>
</dbReference>
<dbReference type="Pfam" id="PF01522">
    <property type="entry name" value="Polysacc_deac_1"/>
    <property type="match status" value="1"/>
</dbReference>
<protein>
    <recommendedName>
        <fullName evidence="1">NodB homology domain-containing protein</fullName>
    </recommendedName>
</protein>
<feature type="domain" description="NodB homology" evidence="1">
    <location>
        <begin position="437"/>
        <end position="651"/>
    </location>
</feature>
<dbReference type="InterPro" id="IPR002509">
    <property type="entry name" value="NODB_dom"/>
</dbReference>